<feature type="region of interest" description="Disordered" evidence="4">
    <location>
        <begin position="640"/>
        <end position="660"/>
    </location>
</feature>
<feature type="compositionally biased region" description="Polar residues" evidence="4">
    <location>
        <begin position="1"/>
        <end position="22"/>
    </location>
</feature>
<feature type="compositionally biased region" description="Basic and acidic residues" evidence="4">
    <location>
        <begin position="210"/>
        <end position="237"/>
    </location>
</feature>
<feature type="region of interest" description="Disordered" evidence="4">
    <location>
        <begin position="1574"/>
        <end position="1693"/>
    </location>
</feature>
<feature type="region of interest" description="Disordered" evidence="4">
    <location>
        <begin position="734"/>
        <end position="775"/>
    </location>
</feature>
<feature type="compositionally biased region" description="Basic residues" evidence="4">
    <location>
        <begin position="1891"/>
        <end position="1900"/>
    </location>
</feature>
<dbReference type="GO" id="GO:0005815">
    <property type="term" value="C:microtubule organizing center"/>
    <property type="evidence" value="ECO:0007669"/>
    <property type="project" value="InterPro"/>
</dbReference>
<feature type="compositionally biased region" description="Low complexity" evidence="4">
    <location>
        <begin position="401"/>
        <end position="414"/>
    </location>
</feature>
<evidence type="ECO:0008006" key="9">
    <source>
        <dbReference type="Google" id="ProtNLM"/>
    </source>
</evidence>
<dbReference type="GO" id="GO:0003682">
    <property type="term" value="F:chromatin binding"/>
    <property type="evidence" value="ECO:0007669"/>
    <property type="project" value="TreeGrafter"/>
</dbReference>
<evidence type="ECO:0000256" key="1">
    <source>
        <dbReference type="ARBA" id="ARBA00004496"/>
    </source>
</evidence>
<dbReference type="InterPro" id="IPR012943">
    <property type="entry name" value="Cnn_1N"/>
</dbReference>
<feature type="compositionally biased region" description="Acidic residues" evidence="4">
    <location>
        <begin position="1824"/>
        <end position="1838"/>
    </location>
</feature>
<feature type="compositionally biased region" description="Polar residues" evidence="4">
    <location>
        <begin position="1639"/>
        <end position="1655"/>
    </location>
</feature>
<feature type="compositionally biased region" description="Gly residues" evidence="4">
    <location>
        <begin position="1766"/>
        <end position="1781"/>
    </location>
</feature>
<dbReference type="GO" id="GO:0000796">
    <property type="term" value="C:condensin complex"/>
    <property type="evidence" value="ECO:0007669"/>
    <property type="project" value="TreeGrafter"/>
</dbReference>
<dbReference type="Pfam" id="PF07989">
    <property type="entry name" value="Cnn_1N"/>
    <property type="match status" value="1"/>
</dbReference>
<comment type="subcellular location">
    <subcellularLocation>
        <location evidence="1">Cytoplasm</location>
    </subcellularLocation>
</comment>
<feature type="compositionally biased region" description="Polar residues" evidence="4">
    <location>
        <begin position="96"/>
        <end position="113"/>
    </location>
</feature>
<evidence type="ECO:0000259" key="6">
    <source>
        <dbReference type="Pfam" id="PF12808"/>
    </source>
</evidence>
<dbReference type="Pfam" id="PF12808">
    <property type="entry name" value="Mto2_bdg"/>
    <property type="match status" value="2"/>
</dbReference>
<feature type="compositionally biased region" description="Basic and acidic residues" evidence="4">
    <location>
        <begin position="80"/>
        <end position="95"/>
    </location>
</feature>
<feature type="compositionally biased region" description="Low complexity" evidence="4">
    <location>
        <begin position="1622"/>
        <end position="1638"/>
    </location>
</feature>
<feature type="compositionally biased region" description="Acidic residues" evidence="4">
    <location>
        <begin position="115"/>
        <end position="125"/>
    </location>
</feature>
<evidence type="ECO:0000256" key="3">
    <source>
        <dbReference type="SAM" id="Coils"/>
    </source>
</evidence>
<reference evidence="7 8" key="1">
    <citation type="submission" date="2016-06" db="EMBL/GenBank/DDBJ databases">
        <authorList>
            <person name="Kjaerup R.B."/>
            <person name="Dalgaard T.S."/>
            <person name="Juul-Madsen H.R."/>
        </authorList>
    </citation>
    <scope>NUCLEOTIDE SEQUENCE [LARGE SCALE GENOMIC DNA]</scope>
    <source>
        <strain evidence="7 8">Pb300</strain>
    </source>
</reference>
<protein>
    <recommendedName>
        <fullName evidence="9">Anucleate primary sterigmata protein B</fullName>
    </recommendedName>
</protein>
<evidence type="ECO:0000256" key="4">
    <source>
        <dbReference type="SAM" id="MobiDB-lite"/>
    </source>
</evidence>
<dbReference type="VEuPathDB" id="FungiDB:PADG_05956"/>
<evidence type="ECO:0000313" key="8">
    <source>
        <dbReference type="Proteomes" id="UP000242814"/>
    </source>
</evidence>
<feature type="region of interest" description="Disordered" evidence="4">
    <location>
        <begin position="956"/>
        <end position="995"/>
    </location>
</feature>
<feature type="region of interest" description="Disordered" evidence="4">
    <location>
        <begin position="1359"/>
        <end position="1387"/>
    </location>
</feature>
<feature type="compositionally biased region" description="Low complexity" evidence="4">
    <location>
        <begin position="134"/>
        <end position="143"/>
    </location>
</feature>
<feature type="region of interest" description="Disordered" evidence="4">
    <location>
        <begin position="66"/>
        <end position="389"/>
    </location>
</feature>
<evidence type="ECO:0000256" key="2">
    <source>
        <dbReference type="ARBA" id="ARBA00022490"/>
    </source>
</evidence>
<evidence type="ECO:0000313" key="7">
    <source>
        <dbReference type="EMBL" id="ODH13732.1"/>
    </source>
</evidence>
<feature type="compositionally biased region" description="Polar residues" evidence="4">
    <location>
        <begin position="369"/>
        <end position="381"/>
    </location>
</feature>
<feature type="compositionally biased region" description="Polar residues" evidence="4">
    <location>
        <begin position="1377"/>
        <end position="1387"/>
    </location>
</feature>
<name>A0A1D2J607_PARBR</name>
<feature type="region of interest" description="Disordered" evidence="4">
    <location>
        <begin position="515"/>
        <end position="623"/>
    </location>
</feature>
<dbReference type="EMBL" id="LZYO01000428">
    <property type="protein sequence ID" value="ODH13732.1"/>
    <property type="molecule type" value="Genomic_DNA"/>
</dbReference>
<feature type="coiled-coil region" evidence="3">
    <location>
        <begin position="904"/>
        <end position="931"/>
    </location>
</feature>
<feature type="coiled-coil region" evidence="3">
    <location>
        <begin position="832"/>
        <end position="859"/>
    </location>
</feature>
<proteinExistence type="predicted"/>
<feature type="compositionally biased region" description="Polar residues" evidence="4">
    <location>
        <begin position="573"/>
        <end position="601"/>
    </location>
</feature>
<gene>
    <name evidence="7" type="ORF">ACO22_06957</name>
</gene>
<accession>A0A1D2J607</accession>
<comment type="caution">
    <text evidence="7">The sequence shown here is derived from an EMBL/GenBank/DDBJ whole genome shotgun (WGS) entry which is preliminary data.</text>
</comment>
<feature type="region of interest" description="Disordered" evidence="4">
    <location>
        <begin position="1516"/>
        <end position="1540"/>
    </location>
</feature>
<feature type="domain" description="Centrosomin N-terminal motif 1" evidence="5">
    <location>
        <begin position="664"/>
        <end position="736"/>
    </location>
</feature>
<feature type="compositionally biased region" description="Polar residues" evidence="4">
    <location>
        <begin position="1751"/>
        <end position="1762"/>
    </location>
</feature>
<dbReference type="GO" id="GO:0005737">
    <property type="term" value="C:cytoplasm"/>
    <property type="evidence" value="ECO:0007669"/>
    <property type="project" value="UniProtKB-SubCell"/>
</dbReference>
<feature type="region of interest" description="Disordered" evidence="4">
    <location>
        <begin position="1"/>
        <end position="54"/>
    </location>
</feature>
<dbReference type="Proteomes" id="UP000242814">
    <property type="component" value="Unassembled WGS sequence"/>
</dbReference>
<feature type="coiled-coil region" evidence="3">
    <location>
        <begin position="1010"/>
        <end position="1323"/>
    </location>
</feature>
<feature type="region of interest" description="Disordered" evidence="4">
    <location>
        <begin position="1751"/>
        <end position="1950"/>
    </location>
</feature>
<feature type="compositionally biased region" description="Low complexity" evidence="4">
    <location>
        <begin position="1657"/>
        <end position="1674"/>
    </location>
</feature>
<feature type="region of interest" description="Disordered" evidence="4">
    <location>
        <begin position="401"/>
        <end position="503"/>
    </location>
</feature>
<dbReference type="GO" id="GO:0007076">
    <property type="term" value="P:mitotic chromosome condensation"/>
    <property type="evidence" value="ECO:0007669"/>
    <property type="project" value="TreeGrafter"/>
</dbReference>
<keyword evidence="3" id="KW-0175">Coiled coil</keyword>
<feature type="compositionally biased region" description="Polar residues" evidence="4">
    <location>
        <begin position="1675"/>
        <end position="1689"/>
    </location>
</feature>
<feature type="compositionally biased region" description="Polar residues" evidence="4">
    <location>
        <begin position="442"/>
        <end position="471"/>
    </location>
</feature>
<feature type="domain" description="Mto1-like Mto2p-binding" evidence="6">
    <location>
        <begin position="1505"/>
        <end position="1561"/>
    </location>
</feature>
<feature type="compositionally biased region" description="Basic and acidic residues" evidence="4">
    <location>
        <begin position="967"/>
        <end position="995"/>
    </location>
</feature>
<dbReference type="Gene3D" id="1.10.287.1490">
    <property type="match status" value="1"/>
</dbReference>
<feature type="compositionally biased region" description="Polar residues" evidence="4">
    <location>
        <begin position="1590"/>
        <end position="1601"/>
    </location>
</feature>
<feature type="compositionally biased region" description="Acidic residues" evidence="4">
    <location>
        <begin position="1910"/>
        <end position="1928"/>
    </location>
</feature>
<dbReference type="InterPro" id="IPR024545">
    <property type="entry name" value="Mto1-like_Mto2p-bd"/>
</dbReference>
<sequence length="1950" mass="215550">MAASWSSSTSHRPPVLLSTNPDLMNRPAVVQKRRLSRVPGGFDTDDELSPMKMEFGDEAKVTRVRSYDDAKLEQSGQQECDERGRRPWDEKENIPDRSSNLLMSQDVTYNTSQDGDGDGDDDDDGYSNNNKNGSRLLSSRDPPLSWPPRQQPHPSQNSSRSHDVPGDDYSSASIPPPSADYTDSSSLLLPFPIHYSKRYDTMDGSTNTNDHNDDPDHEHDDSSHDNDHGIIFDHENENSNESYNDQTLPNQTALDEKEMRQKLMDIESSFVPEPSAIDVAATPGLRAPDDTYLVGVDVGASSQIEEGDSRETPSSPSTPPGAYKTPAAHRATGLDPSLFGEEGDSAQHRNYNHDQDNDDQKGPDVTPSAKGNDTVNTSSLETISSSPTAAAAARTVSRIISSAQSRSSLRSNSSQRRRQYAERDLSSTDDDNVGNTPRRPTRNISPVSKQLQDTTGVSGSEGDTQHSSGQSSERRHRRPKFLTSRQSVHRFSTSSAATVTTDTASEATMGVDFALQSGGAAPGNNSSQRSHSHGRRKKMELSRSISLGSMASGVSAMSDENSLEPRRGFSGVSEASLQTLNEEESTAQARPGSSGNKSVTDPMTPRAQPRDLPPPGTIIADHTKDIPIPATLARQFRETNLGISPDKRGGAPTPAFGRSGKSLTLKEQSSTIDRLSKENFDLKMRIHFLNEALDKRSEEGIKEMISENVELKSDKLKLQKDNQALRRNVRDLEKSLRERGQGGQEGKEKFGGQNGEEASDEDGQGQGQGGGVDEEELTYLRERIETYEVEIERLRSESISRESEKRKLAELVKSLGEGRVAIGSDAGAREERDMWKDMLDAETAAREQAEEENRKLRDEILRMKPDTIPGSRSGGSRVGKLSIISRSTMSDRDGDRNAVVSTNSNTTLVELELLKQENAELRREVSAQTSMLTSRNREKERLYQEIEDLKLGQRRADGGRSVAGDSIFERSVSRAQDRSNSHTSDGAKSRASDAEWESLEIKNGELRDHVSTLKLENQSLRAQLDECMSDLEALDRAYQADVEQAEEDLQTMQFERDQALQISEEREEALQDLKAEAQEEIDALGDELDQKIDECQRMEVELSNQQENLKALQAEMRSASEGIIRLEQDAQNNLQKYKSVQQELDDANRELEQMEKSLFEANNKVQRLTVQQESSQNEISFLREEQDGDKIKIGDLESELKTCQMSYQNEKDRAKELEDRLAEERHQREVVGSKEKQEVQRIINELNREATAAKDEVRKLKKSLSSREIEATTWKERLMELENSLREALGDLNGTRSSLLASITKLQQELDSTALELESTRTKLDEKETLLRNRDALLESHGLETRKLADLLERERQAHRADKHSFEQSLKNHHQASRTISQNNSRITDLEAARSQDRKRFSALEQQYKDQLNERNAMFLNIWKRLSAMCGPDWAHSNSLINGNLPSQEVIGNMLFWPGFSRNLLLAVKTVENLIGGFKTRIKSVERELTKEYQNLEHSLNVRVKKLERLEEMVQNFKSAQQQQHHHHRSTSSNATSPEISKLRGENRLLKAELNLLQSHSRARAANAVAAAAGGGGQAGSARGAPRPSPSNIAANTFSHYSSTTTAVDSASAAGGKPQAQGPVPSRSPSNVSRGSSGILQPTHYSSSANLNNNPIAAATTTSTSTQVAQQQAQYHHTSSPRNSHPNSEPSHEKWIKRLQELERRLTAEREARLLDRSGARKRLEEQNARNEQLEAELARQRMRQQSRGAIANATNGSNSVSAEPGSGGAGGGGNASGNGTGPTAPTRHLSAPPTTIAHDTDSKRARRATTASSYQHRRSAAGDDTDHDGEGSCDAEEGERVVIDHSAGSGSGGAYQKCQSQSHSRSRQAHKPSSSTTASSTHRERSHSSSGRRRQHRRDSHYGTGTGGETDEYDGGDDYEDDYDEDYDGHGSGSDRDGSEGGLTVEVEV</sequence>
<feature type="compositionally biased region" description="Low complexity" evidence="4">
    <location>
        <begin position="1602"/>
        <end position="1614"/>
    </location>
</feature>
<feature type="compositionally biased region" description="Low complexity" evidence="4">
    <location>
        <begin position="1872"/>
        <end position="1881"/>
    </location>
</feature>
<feature type="domain" description="Mto1-like Mto2p-binding" evidence="6">
    <location>
        <begin position="1694"/>
        <end position="1745"/>
    </location>
</feature>
<feature type="compositionally biased region" description="Low complexity" evidence="4">
    <location>
        <begin position="492"/>
        <end position="503"/>
    </location>
</feature>
<dbReference type="PANTHER" id="PTHR43941">
    <property type="entry name" value="STRUCTURAL MAINTENANCE OF CHROMOSOMES PROTEIN 2"/>
    <property type="match status" value="1"/>
</dbReference>
<feature type="compositionally biased region" description="Basic and acidic residues" evidence="4">
    <location>
        <begin position="734"/>
        <end position="750"/>
    </location>
</feature>
<feature type="compositionally biased region" description="Basic and acidic residues" evidence="4">
    <location>
        <begin position="345"/>
        <end position="362"/>
    </location>
</feature>
<organism evidence="7 8">
    <name type="scientific">Paracoccidioides brasiliensis</name>
    <dbReference type="NCBI Taxonomy" id="121759"/>
    <lineage>
        <taxon>Eukaryota</taxon>
        <taxon>Fungi</taxon>
        <taxon>Dikarya</taxon>
        <taxon>Ascomycota</taxon>
        <taxon>Pezizomycotina</taxon>
        <taxon>Eurotiomycetes</taxon>
        <taxon>Eurotiomycetidae</taxon>
        <taxon>Onygenales</taxon>
        <taxon>Ajellomycetaceae</taxon>
        <taxon>Paracoccidioides</taxon>
    </lineage>
</organism>
<dbReference type="GO" id="GO:0000793">
    <property type="term" value="C:condensed chromosome"/>
    <property type="evidence" value="ECO:0007669"/>
    <property type="project" value="TreeGrafter"/>
</dbReference>
<dbReference type="VEuPathDB" id="FungiDB:PABG_05628"/>
<dbReference type="GO" id="GO:0000785">
    <property type="term" value="C:chromatin"/>
    <property type="evidence" value="ECO:0007669"/>
    <property type="project" value="TreeGrafter"/>
</dbReference>
<evidence type="ECO:0000259" key="5">
    <source>
        <dbReference type="Pfam" id="PF07989"/>
    </source>
</evidence>
<feature type="compositionally biased region" description="Basic and acidic residues" evidence="4">
    <location>
        <begin position="254"/>
        <end position="265"/>
    </location>
</feature>
<feature type="compositionally biased region" description="Polar residues" evidence="4">
    <location>
        <begin position="239"/>
        <end position="253"/>
    </location>
</feature>
<dbReference type="PANTHER" id="PTHR43941:SF1">
    <property type="entry name" value="STRUCTURAL MAINTENANCE OF CHROMOSOMES PROTEIN 2"/>
    <property type="match status" value="1"/>
</dbReference>
<keyword evidence="2" id="KW-0963">Cytoplasm</keyword>